<evidence type="ECO:0000313" key="2">
    <source>
        <dbReference type="EMBL" id="KAL3796850.1"/>
    </source>
</evidence>
<evidence type="ECO:0008006" key="4">
    <source>
        <dbReference type="Google" id="ProtNLM"/>
    </source>
</evidence>
<organism evidence="2 3">
    <name type="scientific">Stephanodiscus triporus</name>
    <dbReference type="NCBI Taxonomy" id="2934178"/>
    <lineage>
        <taxon>Eukaryota</taxon>
        <taxon>Sar</taxon>
        <taxon>Stramenopiles</taxon>
        <taxon>Ochrophyta</taxon>
        <taxon>Bacillariophyta</taxon>
        <taxon>Coscinodiscophyceae</taxon>
        <taxon>Thalassiosirophycidae</taxon>
        <taxon>Stephanodiscales</taxon>
        <taxon>Stephanodiscaceae</taxon>
        <taxon>Stephanodiscus</taxon>
    </lineage>
</organism>
<comment type="caution">
    <text evidence="2">The sequence shown here is derived from an EMBL/GenBank/DDBJ whole genome shotgun (WGS) entry which is preliminary data.</text>
</comment>
<keyword evidence="3" id="KW-1185">Reference proteome</keyword>
<sequence>MMTDDMMPGMGDSLLPPATTSPCRIPSWQPRQHRHIAAAVRSRWVPPPFVVPLLLLLLGRFVPLRITSSSHPRPPSIPIRRTDLRTSRVHLRVDDDDVSRIPCARVYGPRSGGGFAPPPLDRAPMSVVEARTGRDELFYTIRVRGRGIGDVYTTVAPCDHRVRRDIDPEWRGTDGRPIFSTKDWIGRRPGMVRRQGVGMVVVEMTTTTTTTNIDEDDSRDVRAGGGRDRRPPRAGDAVHLRDLLLRNAHWFRTKAPLDSASREEIHPEHARIMEGHPLRYMWAYKYDSEWEDGINLHADMAAEEGYGGGMIVYTARPPSDWTFESYNNNTDTDLIVEGAPTDGLREHPPSITEPNRAVIFDSALFHQTERHRFRSGYENGRINLTFLFGEMRGGEDGAACGSTTTTADQ</sequence>
<name>A0ABD3Q924_9STRA</name>
<dbReference type="AlphaFoldDB" id="A0ABD3Q924"/>
<reference evidence="2 3" key="1">
    <citation type="submission" date="2024-10" db="EMBL/GenBank/DDBJ databases">
        <title>Updated reference genomes for cyclostephanoid diatoms.</title>
        <authorList>
            <person name="Roberts W.R."/>
            <person name="Alverson A.J."/>
        </authorList>
    </citation>
    <scope>NUCLEOTIDE SEQUENCE [LARGE SCALE GENOMIC DNA]</scope>
    <source>
        <strain evidence="2 3">AJA276-08</strain>
    </source>
</reference>
<feature type="compositionally biased region" description="Basic and acidic residues" evidence="1">
    <location>
        <begin position="219"/>
        <end position="234"/>
    </location>
</feature>
<accession>A0ABD3Q924</accession>
<protein>
    <recommendedName>
        <fullName evidence="4">Fe2OG dioxygenase domain-containing protein</fullName>
    </recommendedName>
</protein>
<dbReference type="Proteomes" id="UP001530315">
    <property type="component" value="Unassembled WGS sequence"/>
</dbReference>
<proteinExistence type="predicted"/>
<evidence type="ECO:0000256" key="1">
    <source>
        <dbReference type="SAM" id="MobiDB-lite"/>
    </source>
</evidence>
<feature type="region of interest" description="Disordered" evidence="1">
    <location>
        <begin position="1"/>
        <end position="20"/>
    </location>
</feature>
<feature type="region of interest" description="Disordered" evidence="1">
    <location>
        <begin position="208"/>
        <end position="234"/>
    </location>
</feature>
<evidence type="ECO:0000313" key="3">
    <source>
        <dbReference type="Proteomes" id="UP001530315"/>
    </source>
</evidence>
<feature type="compositionally biased region" description="Low complexity" evidence="1">
    <location>
        <begin position="1"/>
        <end position="12"/>
    </location>
</feature>
<gene>
    <name evidence="2" type="ORF">ACHAW5_002536</name>
</gene>
<dbReference type="EMBL" id="JALLAZ020000371">
    <property type="protein sequence ID" value="KAL3796850.1"/>
    <property type="molecule type" value="Genomic_DNA"/>
</dbReference>